<feature type="domain" description="Class II aldolase/adducin N-terminal" evidence="4">
    <location>
        <begin position="15"/>
        <end position="191"/>
    </location>
</feature>
<dbReference type="RefSeq" id="WP_156989853.1">
    <property type="nucleotide sequence ID" value="NZ_CP060286.1"/>
</dbReference>
<evidence type="ECO:0000256" key="3">
    <source>
        <dbReference type="SAM" id="MobiDB-lite"/>
    </source>
</evidence>
<dbReference type="Proteomes" id="UP000469440">
    <property type="component" value="Unassembled WGS sequence"/>
</dbReference>
<dbReference type="SUPFAM" id="SSF53639">
    <property type="entry name" value="AraD/HMP-PK domain-like"/>
    <property type="match status" value="1"/>
</dbReference>
<dbReference type="EC" id="4.1.1.104" evidence="5"/>
<evidence type="ECO:0000256" key="1">
    <source>
        <dbReference type="ARBA" id="ARBA00022723"/>
    </source>
</evidence>
<accession>A0A7G8T985</accession>
<dbReference type="GO" id="GO:0019323">
    <property type="term" value="P:pentose catabolic process"/>
    <property type="evidence" value="ECO:0007669"/>
    <property type="project" value="TreeGrafter"/>
</dbReference>
<reference evidence="6 8" key="2">
    <citation type="submission" date="2020-08" db="EMBL/GenBank/DDBJ databases">
        <title>The isolate Caproiciproducens sp. 7D4C2 produces n-caproate at mildly acidic conditions from hexoses: genome and rBOX comparison with related strains and chain-elongating bacteria.</title>
        <authorList>
            <person name="Esquivel-Elizondo S."/>
            <person name="Bagci C."/>
            <person name="Temovska M."/>
            <person name="Jeon B.S."/>
            <person name="Bessarab I."/>
            <person name="Williams R.B.H."/>
            <person name="Huson D.H."/>
            <person name="Angenent L.T."/>
        </authorList>
    </citation>
    <scope>NUCLEOTIDE SEQUENCE [LARGE SCALE GENOMIC DNA]</scope>
    <source>
        <strain evidence="6 8">7D4C2</strain>
    </source>
</reference>
<dbReference type="KEGG" id="cfem:HCR03_16045"/>
<evidence type="ECO:0000313" key="6">
    <source>
        <dbReference type="EMBL" id="QNK40176.1"/>
    </source>
</evidence>
<reference evidence="5 7" key="1">
    <citation type="submission" date="2019-09" db="EMBL/GenBank/DDBJ databases">
        <title>Genome sequence of Clostridium sp. EA1.</title>
        <authorList>
            <person name="Poehlein A."/>
            <person name="Bengelsdorf F.R."/>
            <person name="Daniel R."/>
        </authorList>
    </citation>
    <scope>NUCLEOTIDE SEQUENCE [LARGE SCALE GENOMIC DNA]</scope>
    <source>
        <strain evidence="5 7">EA1</strain>
    </source>
</reference>
<dbReference type="PANTHER" id="PTHR22789:SF0">
    <property type="entry name" value="3-OXO-TETRONATE 4-PHOSPHATE DECARBOXYLASE-RELATED"/>
    <property type="match status" value="1"/>
</dbReference>
<name>A0A6N8HWX7_9FIRM</name>
<dbReference type="AlphaFoldDB" id="A0A6N8HWX7"/>
<organism evidence="5 7">
    <name type="scientific">Caproicibacter fermentans</name>
    <dbReference type="NCBI Taxonomy" id="2576756"/>
    <lineage>
        <taxon>Bacteria</taxon>
        <taxon>Bacillati</taxon>
        <taxon>Bacillota</taxon>
        <taxon>Clostridia</taxon>
        <taxon>Eubacteriales</taxon>
        <taxon>Acutalibacteraceae</taxon>
        <taxon>Caproicibacter</taxon>
    </lineage>
</organism>
<dbReference type="EMBL" id="VWXL01000019">
    <property type="protein sequence ID" value="MVB10105.1"/>
    <property type="molecule type" value="Genomic_DNA"/>
</dbReference>
<gene>
    <name evidence="5" type="primary">otnC</name>
    <name evidence="5" type="ORF">CAFE_07790</name>
    <name evidence="6" type="ORF">HCR03_16045</name>
</gene>
<evidence type="ECO:0000259" key="4">
    <source>
        <dbReference type="SMART" id="SM01007"/>
    </source>
</evidence>
<dbReference type="Proteomes" id="UP000515909">
    <property type="component" value="Chromosome"/>
</dbReference>
<protein>
    <submittedName>
        <fullName evidence="5">3-oxo-tetronate 4-phosphate decarboxylase</fullName>
        <ecNumber evidence="5">4.1.1.104</ecNumber>
    </submittedName>
    <submittedName>
        <fullName evidence="6">Class II aldolase/adducin family protein</fullName>
    </submittedName>
</protein>
<dbReference type="GO" id="GO:0046872">
    <property type="term" value="F:metal ion binding"/>
    <property type="evidence" value="ECO:0007669"/>
    <property type="project" value="UniProtKB-KW"/>
</dbReference>
<evidence type="ECO:0000313" key="7">
    <source>
        <dbReference type="Proteomes" id="UP000469440"/>
    </source>
</evidence>
<sequence>MFVQNNYPTDEQAKLDIVKYGRGLFQHGYVVSNDGNISVKVSENEIWCTPTDVSKGDMNPDIMVKLDLDGNIIEGHETPSSEVKMHLRVYQENPDVMAVVHAHPIYATTFAIAGVALDEPTLMEALMQLGSVPVAKYAKPGVDEVPESIAPFCKDYNAVLLSNHGALTWGDSISTAYRRMEVLEDYARITFNLHLLGKARYLTEEQLAGLDERRRAGGFTTGLLPRGVSRPQNASDVLPRTADLGPL</sequence>
<proteinExistence type="predicted"/>
<dbReference type="EMBL" id="CP060286">
    <property type="protein sequence ID" value="QNK40176.1"/>
    <property type="molecule type" value="Genomic_DNA"/>
</dbReference>
<evidence type="ECO:0000256" key="2">
    <source>
        <dbReference type="ARBA" id="ARBA00023239"/>
    </source>
</evidence>
<dbReference type="GO" id="GO:0005829">
    <property type="term" value="C:cytosol"/>
    <property type="evidence" value="ECO:0007669"/>
    <property type="project" value="TreeGrafter"/>
</dbReference>
<evidence type="ECO:0000313" key="8">
    <source>
        <dbReference type="Proteomes" id="UP000515909"/>
    </source>
</evidence>
<feature type="region of interest" description="Disordered" evidence="3">
    <location>
        <begin position="221"/>
        <end position="247"/>
    </location>
</feature>
<dbReference type="GO" id="GO:0016832">
    <property type="term" value="F:aldehyde-lyase activity"/>
    <property type="evidence" value="ECO:0007669"/>
    <property type="project" value="TreeGrafter"/>
</dbReference>
<dbReference type="Pfam" id="PF00596">
    <property type="entry name" value="Aldolase_II"/>
    <property type="match status" value="1"/>
</dbReference>
<dbReference type="OrthoDB" id="9794581at2"/>
<dbReference type="SMART" id="SM01007">
    <property type="entry name" value="Aldolase_II"/>
    <property type="match status" value="1"/>
</dbReference>
<keyword evidence="7" id="KW-1185">Reference proteome</keyword>
<dbReference type="InterPro" id="IPR050197">
    <property type="entry name" value="Aldolase_class_II_sugar_metab"/>
</dbReference>
<keyword evidence="2 5" id="KW-0456">Lyase</keyword>
<dbReference type="InterPro" id="IPR036409">
    <property type="entry name" value="Aldolase_II/adducin_N_sf"/>
</dbReference>
<keyword evidence="1" id="KW-0479">Metal-binding</keyword>
<dbReference type="InterPro" id="IPR001303">
    <property type="entry name" value="Aldolase_II/adducin_N"/>
</dbReference>
<accession>A0A6N8HWX7</accession>
<evidence type="ECO:0000313" key="5">
    <source>
        <dbReference type="EMBL" id="MVB10105.1"/>
    </source>
</evidence>
<dbReference type="PANTHER" id="PTHR22789">
    <property type="entry name" value="FUCULOSE PHOSPHATE ALDOLASE"/>
    <property type="match status" value="1"/>
</dbReference>
<dbReference type="Gene3D" id="3.40.225.10">
    <property type="entry name" value="Class II aldolase/adducin N-terminal domain"/>
    <property type="match status" value="1"/>
</dbReference>